<accession>A0A5C2S249</accession>
<dbReference type="Proteomes" id="UP000313359">
    <property type="component" value="Unassembled WGS sequence"/>
</dbReference>
<dbReference type="GO" id="GO:0005886">
    <property type="term" value="C:plasma membrane"/>
    <property type="evidence" value="ECO:0007669"/>
    <property type="project" value="TreeGrafter"/>
</dbReference>
<evidence type="ECO:0000313" key="5">
    <source>
        <dbReference type="EMBL" id="RPD57497.1"/>
    </source>
</evidence>
<protein>
    <recommendedName>
        <fullName evidence="2">pH-response regulator protein palC</fullName>
    </recommendedName>
</protein>
<evidence type="ECO:0000313" key="6">
    <source>
        <dbReference type="Proteomes" id="UP000313359"/>
    </source>
</evidence>
<keyword evidence="6" id="KW-1185">Reference proteome</keyword>
<feature type="domain" description="BRO1" evidence="4">
    <location>
        <begin position="2"/>
        <end position="440"/>
    </location>
</feature>
<dbReference type="OrthoDB" id="10266451at2759"/>
<dbReference type="AlphaFoldDB" id="A0A5C2S249"/>
<dbReference type="InterPro" id="IPR038499">
    <property type="entry name" value="BRO1_sf"/>
</dbReference>
<dbReference type="EMBL" id="ML122280">
    <property type="protein sequence ID" value="RPD57497.1"/>
    <property type="molecule type" value="Genomic_DNA"/>
</dbReference>
<feature type="region of interest" description="Disordered" evidence="3">
    <location>
        <begin position="466"/>
        <end position="489"/>
    </location>
</feature>
<dbReference type="InterPro" id="IPR004328">
    <property type="entry name" value="BRO1_dom"/>
</dbReference>
<feature type="region of interest" description="Disordered" evidence="3">
    <location>
        <begin position="276"/>
        <end position="307"/>
    </location>
</feature>
<dbReference type="Pfam" id="PF03097">
    <property type="entry name" value="BRO1"/>
    <property type="match status" value="1"/>
</dbReference>
<dbReference type="Gene3D" id="1.25.40.280">
    <property type="entry name" value="alix/aip1 like domains"/>
    <property type="match status" value="1"/>
</dbReference>
<comment type="similarity">
    <text evidence="1">Belongs to the palC family.</text>
</comment>
<dbReference type="PANTHER" id="PTHR40463:SF1">
    <property type="entry name" value="PH-RESPONSE REGULATOR PROTEIN PALC"/>
    <property type="match status" value="1"/>
</dbReference>
<name>A0A5C2S249_9APHY</name>
<evidence type="ECO:0000256" key="2">
    <source>
        <dbReference type="ARBA" id="ARBA00022193"/>
    </source>
</evidence>
<dbReference type="InterPro" id="IPR037505">
    <property type="entry name" value="pH-resp_palC"/>
</dbReference>
<dbReference type="PANTHER" id="PTHR40463">
    <property type="entry name" value="PH-RESPONSE REGULATOR PROTEIN PALC"/>
    <property type="match status" value="1"/>
</dbReference>
<organism evidence="5 6">
    <name type="scientific">Lentinus tigrinus ALCF2SS1-6</name>
    <dbReference type="NCBI Taxonomy" id="1328759"/>
    <lineage>
        <taxon>Eukaryota</taxon>
        <taxon>Fungi</taxon>
        <taxon>Dikarya</taxon>
        <taxon>Basidiomycota</taxon>
        <taxon>Agaricomycotina</taxon>
        <taxon>Agaricomycetes</taxon>
        <taxon>Polyporales</taxon>
        <taxon>Polyporaceae</taxon>
        <taxon>Lentinus</taxon>
    </lineage>
</organism>
<sequence>MTSYLYELPTTGAISFADACVDATATYTVDIADTTEARANLRAILKESKRTDNGEKDYLKLVKTLDEYIPKLCGLLGCISNGEISLKSEPVFSWRTTLSSTLFHNSPRLSLPTFSTELIFTLLTYAFALSNLARAVVYSLGRYETERAISDTERKAKDERLAFAVTLLCKAAGLYEYIGKECIAEWDKERERVLSLGMSCPRPPDLSREVVIGLSKMALADAQNLAIRKLLSKAAFESTLTPGPPLPKPHPSPALVAKLHLECASLYSSARSLVKTPGASRSSSKSKLKVPFGKDRSTPAEETGEEVAPELRRYLADEHALHAALAYKWLGVDAGEHGGTNKCGVAVGFLAWARKELEELKSGHGPGGMIGGEREKEMRERRKARVHEELESTSTFLVGYKKMNDTMSFQPVPPQSDLQATIPAGIPVAVVKPFTKPTPAFGPGSVEYIRREAEALELLNADSLADGAASPASPGGGTSKSYAGAEAYY</sequence>
<dbReference type="STRING" id="1328759.A0A5C2S249"/>
<evidence type="ECO:0000256" key="3">
    <source>
        <dbReference type="SAM" id="MobiDB-lite"/>
    </source>
</evidence>
<dbReference type="GO" id="GO:0071467">
    <property type="term" value="P:cellular response to pH"/>
    <property type="evidence" value="ECO:0007669"/>
    <property type="project" value="InterPro"/>
</dbReference>
<evidence type="ECO:0000259" key="4">
    <source>
        <dbReference type="PROSITE" id="PS51180"/>
    </source>
</evidence>
<dbReference type="SMART" id="SM01041">
    <property type="entry name" value="BRO1"/>
    <property type="match status" value="1"/>
</dbReference>
<proteinExistence type="inferred from homology"/>
<evidence type="ECO:0000256" key="1">
    <source>
        <dbReference type="ARBA" id="ARBA00010997"/>
    </source>
</evidence>
<dbReference type="PROSITE" id="PS51180">
    <property type="entry name" value="BRO1"/>
    <property type="match status" value="1"/>
</dbReference>
<reference evidence="5" key="1">
    <citation type="journal article" date="2018" name="Genome Biol. Evol.">
        <title>Genomics and development of Lentinus tigrinus, a white-rot wood-decaying mushroom with dimorphic fruiting bodies.</title>
        <authorList>
            <person name="Wu B."/>
            <person name="Xu Z."/>
            <person name="Knudson A."/>
            <person name="Carlson A."/>
            <person name="Chen N."/>
            <person name="Kovaka S."/>
            <person name="LaButti K."/>
            <person name="Lipzen A."/>
            <person name="Pennachio C."/>
            <person name="Riley R."/>
            <person name="Schakwitz W."/>
            <person name="Umezawa K."/>
            <person name="Ohm R.A."/>
            <person name="Grigoriev I.V."/>
            <person name="Nagy L.G."/>
            <person name="Gibbons J."/>
            <person name="Hibbett D."/>
        </authorList>
    </citation>
    <scope>NUCLEOTIDE SEQUENCE [LARGE SCALE GENOMIC DNA]</scope>
    <source>
        <strain evidence="5">ALCF2SS1-6</strain>
    </source>
</reference>
<gene>
    <name evidence="5" type="ORF">L227DRAFT_551805</name>
</gene>